<dbReference type="Proteomes" id="UP000572635">
    <property type="component" value="Unassembled WGS sequence"/>
</dbReference>
<proteinExistence type="predicted"/>
<gene>
    <name evidence="2" type="ORF">HDA36_004327</name>
</gene>
<evidence type="ECO:0000313" key="3">
    <source>
        <dbReference type="Proteomes" id="UP000572635"/>
    </source>
</evidence>
<protein>
    <submittedName>
        <fullName evidence="2">Uncharacterized protein</fullName>
    </submittedName>
</protein>
<keyword evidence="3" id="KW-1185">Reference proteome</keyword>
<sequence length="32" mass="3639">MSMLTNNRKQRWLLPTVLAVIMLIVIVGSLLN</sequence>
<keyword evidence="1" id="KW-1133">Transmembrane helix</keyword>
<keyword evidence="1" id="KW-0812">Transmembrane</keyword>
<organism evidence="2 3">
    <name type="scientific">Nocardiopsis composta</name>
    <dbReference type="NCBI Taxonomy" id="157465"/>
    <lineage>
        <taxon>Bacteria</taxon>
        <taxon>Bacillati</taxon>
        <taxon>Actinomycetota</taxon>
        <taxon>Actinomycetes</taxon>
        <taxon>Streptosporangiales</taxon>
        <taxon>Nocardiopsidaceae</taxon>
        <taxon>Nocardiopsis</taxon>
    </lineage>
</organism>
<evidence type="ECO:0000256" key="1">
    <source>
        <dbReference type="SAM" id="Phobius"/>
    </source>
</evidence>
<keyword evidence="1" id="KW-0472">Membrane</keyword>
<dbReference type="AlphaFoldDB" id="A0A7W8VFL3"/>
<name>A0A7W8VFL3_9ACTN</name>
<dbReference type="EMBL" id="JACHDB010000001">
    <property type="protein sequence ID" value="MBB5434243.1"/>
    <property type="molecule type" value="Genomic_DNA"/>
</dbReference>
<accession>A0A7W8VFL3</accession>
<feature type="transmembrane region" description="Helical" evidence="1">
    <location>
        <begin position="12"/>
        <end position="31"/>
    </location>
</feature>
<comment type="caution">
    <text evidence="2">The sequence shown here is derived from an EMBL/GenBank/DDBJ whole genome shotgun (WGS) entry which is preliminary data.</text>
</comment>
<evidence type="ECO:0000313" key="2">
    <source>
        <dbReference type="EMBL" id="MBB5434243.1"/>
    </source>
</evidence>
<reference evidence="2 3" key="1">
    <citation type="submission" date="2020-08" db="EMBL/GenBank/DDBJ databases">
        <title>Sequencing the genomes of 1000 actinobacteria strains.</title>
        <authorList>
            <person name="Klenk H.-P."/>
        </authorList>
    </citation>
    <scope>NUCLEOTIDE SEQUENCE [LARGE SCALE GENOMIC DNA]</scope>
    <source>
        <strain evidence="2 3">DSM 44551</strain>
    </source>
</reference>